<reference evidence="2 3" key="1">
    <citation type="submission" date="2016-08" db="EMBL/GenBank/DDBJ databases">
        <authorList>
            <person name="Seilhamer J.J."/>
        </authorList>
    </citation>
    <scope>NUCLEOTIDE SEQUENCE [LARGE SCALE GENOMIC DNA]</scope>
    <source>
        <strain evidence="2 3">KH-21-114</strain>
    </source>
</reference>
<dbReference type="Pfam" id="PF08896">
    <property type="entry name" value="DUF1842"/>
    <property type="match status" value="1"/>
</dbReference>
<evidence type="ECO:0000259" key="1">
    <source>
        <dbReference type="Pfam" id="PF08896"/>
    </source>
</evidence>
<feature type="domain" description="DUF1842" evidence="1">
    <location>
        <begin position="4"/>
        <end position="116"/>
    </location>
</feature>
<dbReference type="RefSeq" id="WP_103447189.1">
    <property type="nucleotide sequence ID" value="NZ_MINH01000019.1"/>
</dbReference>
<dbReference type="AlphaFoldDB" id="A0A2S3X4L3"/>
<dbReference type="OrthoDB" id="7015832at2"/>
<gene>
    <name evidence="2" type="ORF">BGP84_12010</name>
</gene>
<evidence type="ECO:0000313" key="3">
    <source>
        <dbReference type="Proteomes" id="UP000237230"/>
    </source>
</evidence>
<reference evidence="2 3" key="2">
    <citation type="submission" date="2018-03" db="EMBL/GenBank/DDBJ databases">
        <title>Draft genome of Pseudomonas putida strain KH-21-114.</title>
        <authorList>
            <person name="Yoshizawa S."/>
            <person name="Khan N.H."/>
            <person name="Nishimura M."/>
            <person name="Chiura H.X."/>
            <person name="Ogura Y."/>
            <person name="Hayashi T."/>
            <person name="Kogure K."/>
        </authorList>
    </citation>
    <scope>NUCLEOTIDE SEQUENCE [LARGE SCALE GENOMIC DNA]</scope>
    <source>
        <strain evidence="2 3">KH-21-114</strain>
    </source>
</reference>
<accession>A0A2S3X4L3</accession>
<dbReference type="Proteomes" id="UP000237230">
    <property type="component" value="Unassembled WGS sequence"/>
</dbReference>
<dbReference type="EMBL" id="MINH01000019">
    <property type="protein sequence ID" value="POG10413.1"/>
    <property type="molecule type" value="Genomic_DNA"/>
</dbReference>
<dbReference type="InterPro" id="IPR014992">
    <property type="entry name" value="DUF1842"/>
</dbReference>
<sequence length="151" mass="16260">MAIGLFHVRLNVSNGLVGAPTLTLDLLVNTVTKKVSGKARASQATYPSQPFQANVWGDYSELQFAPAGAPSIVLSLDGSPSGPLSQIAQTFHLHGLLETGWNNGSASYRYFSNGHWVDQHGRVRKAPDVTHQGRPQLTQRLKAAVSQLESV</sequence>
<protein>
    <recommendedName>
        <fullName evidence="1">DUF1842 domain-containing protein</fullName>
    </recommendedName>
</protein>
<name>A0A2S3X4L3_PSEPU</name>
<evidence type="ECO:0000313" key="2">
    <source>
        <dbReference type="EMBL" id="POG10413.1"/>
    </source>
</evidence>
<organism evidence="2 3">
    <name type="scientific">Pseudomonas putida</name>
    <name type="common">Arthrobacter siderocapsulatus</name>
    <dbReference type="NCBI Taxonomy" id="303"/>
    <lineage>
        <taxon>Bacteria</taxon>
        <taxon>Pseudomonadati</taxon>
        <taxon>Pseudomonadota</taxon>
        <taxon>Gammaproteobacteria</taxon>
        <taxon>Pseudomonadales</taxon>
        <taxon>Pseudomonadaceae</taxon>
        <taxon>Pseudomonas</taxon>
    </lineage>
</organism>
<proteinExistence type="predicted"/>
<comment type="caution">
    <text evidence="2">The sequence shown here is derived from an EMBL/GenBank/DDBJ whole genome shotgun (WGS) entry which is preliminary data.</text>
</comment>